<comment type="caution">
    <text evidence="4">The sequence shown here is derived from an EMBL/GenBank/DDBJ whole genome shotgun (WGS) entry which is preliminary data.</text>
</comment>
<evidence type="ECO:0000313" key="4">
    <source>
        <dbReference type="EMBL" id="MBB5914341.1"/>
    </source>
</evidence>
<proteinExistence type="predicted"/>
<keyword evidence="1" id="KW-0812">Transmembrane</keyword>
<name>A0A7W9UIJ9_9NOCA</name>
<keyword evidence="5" id="KW-1185">Reference proteome</keyword>
<reference evidence="4 5" key="1">
    <citation type="submission" date="2020-08" db="EMBL/GenBank/DDBJ databases">
        <title>Sequencing the genomes of 1000 actinobacteria strains.</title>
        <authorList>
            <person name="Klenk H.-P."/>
        </authorList>
    </citation>
    <scope>NUCLEOTIDE SEQUENCE [LARGE SCALE GENOMIC DNA]</scope>
    <source>
        <strain evidence="4 5">DSM 43582</strain>
    </source>
</reference>
<dbReference type="EMBL" id="JACHIT010000001">
    <property type="protein sequence ID" value="MBB5914341.1"/>
    <property type="molecule type" value="Genomic_DNA"/>
</dbReference>
<keyword evidence="1" id="KW-0472">Membrane</keyword>
<dbReference type="Proteomes" id="UP000540412">
    <property type="component" value="Unassembled WGS sequence"/>
</dbReference>
<evidence type="ECO:0000256" key="2">
    <source>
        <dbReference type="SAM" id="SignalP"/>
    </source>
</evidence>
<keyword evidence="2" id="KW-0732">Signal</keyword>
<feature type="domain" description="DUF8020" evidence="3">
    <location>
        <begin position="53"/>
        <end position="124"/>
    </location>
</feature>
<dbReference type="Pfam" id="PF26059">
    <property type="entry name" value="DUF8020"/>
    <property type="match status" value="1"/>
</dbReference>
<evidence type="ECO:0000256" key="1">
    <source>
        <dbReference type="SAM" id="Phobius"/>
    </source>
</evidence>
<sequence>MRFGHIATTVLAATAAMSITTATAHGRPVDTDRQPAVTTFGNATSGVDHGVEYHLTVNPADRTITAELRNGRFEFTSNGAAVAVEHADGTPATEVPLRYETTQGAIPVSGRIGGGGRTLTLIPTAGEPHQVGSYDRLMEQIYKNQTGVATGAVIGGIIGVLLIPLWLVSIPAGIVLGGIAGGYAMGGQEFIDAVQAFAAGQ</sequence>
<protein>
    <recommendedName>
        <fullName evidence="3">DUF8020 domain-containing protein</fullName>
    </recommendedName>
</protein>
<feature type="signal peptide" evidence="2">
    <location>
        <begin position="1"/>
        <end position="24"/>
    </location>
</feature>
<dbReference type="AlphaFoldDB" id="A0A7W9UIJ9"/>
<organism evidence="4 5">
    <name type="scientific">Nocardia transvalensis</name>
    <dbReference type="NCBI Taxonomy" id="37333"/>
    <lineage>
        <taxon>Bacteria</taxon>
        <taxon>Bacillati</taxon>
        <taxon>Actinomycetota</taxon>
        <taxon>Actinomycetes</taxon>
        <taxon>Mycobacteriales</taxon>
        <taxon>Nocardiaceae</taxon>
        <taxon>Nocardia</taxon>
    </lineage>
</organism>
<dbReference type="RefSeq" id="WP_040751191.1">
    <property type="nucleotide sequence ID" value="NZ_JACHIT010000001.1"/>
</dbReference>
<evidence type="ECO:0000313" key="5">
    <source>
        <dbReference type="Proteomes" id="UP000540412"/>
    </source>
</evidence>
<keyword evidence="1" id="KW-1133">Transmembrane helix</keyword>
<feature type="transmembrane region" description="Helical" evidence="1">
    <location>
        <begin position="148"/>
        <end position="168"/>
    </location>
</feature>
<dbReference type="InterPro" id="IPR058333">
    <property type="entry name" value="DUF8020"/>
</dbReference>
<accession>A0A7W9UIJ9</accession>
<feature type="chain" id="PRO_5031015086" description="DUF8020 domain-containing protein" evidence="2">
    <location>
        <begin position="25"/>
        <end position="201"/>
    </location>
</feature>
<gene>
    <name evidence="4" type="ORF">BJY24_003208</name>
</gene>
<evidence type="ECO:0000259" key="3">
    <source>
        <dbReference type="Pfam" id="PF26059"/>
    </source>
</evidence>